<sequence length="532" mass="57086">MKTVLDGTRSLLRDEPKAVMPDIPWEILLAMIGVLVTAGAFLWEFLFVGRKRLGYRVQMDTTPTDVSSLHAGAWRRLEREDSTPLADPSFVLLRIENIGVTKIDETDYAVPAGDPVGIRVRFPGRKVSGIVPTELSDPNMAAFFDPNENATGFGMGQDEASPSVGVVKLPKVKLNRSAHYKVLVVLERADGNGAGSFADPEVHGTITGGVGDGRITRTEGRTGLPRWVTVLVGLLVFVALTEPFVLGLVDQDVPLDCAGGNLTLVGSTAFAPVLREAAAAYERTCPDAGFAFDFRGSFEGLRSLDEAASPDVLAFSDGAKGDGYPLLLPRPIAFPLFTMAVNPAAGVQDLSLEQIRQIYDGRITNWAAVNGNDLPVRLVGRPGDSGTRRTFENRVLGGRWEPARNSDDCESVGSGAPSGVIRCERPTTDDVLNAVAQTPGALGYGELEAASGHDGLLLLRIGGQEATLEAADHGAYPFWETEYAYTHGEPDAHSLAASFLRYLTNEVGRDIIRAHGQRPCVELENPVLCHPS</sequence>
<evidence type="ECO:0000259" key="3">
    <source>
        <dbReference type="Pfam" id="PF12849"/>
    </source>
</evidence>
<organism evidence="4 5">
    <name type="scientific">Pseudonocardia hierapolitana</name>
    <dbReference type="NCBI Taxonomy" id="1128676"/>
    <lineage>
        <taxon>Bacteria</taxon>
        <taxon>Bacillati</taxon>
        <taxon>Actinomycetota</taxon>
        <taxon>Actinomycetes</taxon>
        <taxon>Pseudonocardiales</taxon>
        <taxon>Pseudonocardiaceae</taxon>
        <taxon>Pseudonocardia</taxon>
    </lineage>
</organism>
<proteinExistence type="predicted"/>
<keyword evidence="2" id="KW-0472">Membrane</keyword>
<protein>
    <submittedName>
        <fullName evidence="4">Phosphate ABC transporter substrate-binding protein (PhoT family)</fullName>
    </submittedName>
</protein>
<dbReference type="PANTHER" id="PTHR30570">
    <property type="entry name" value="PERIPLASMIC PHOSPHATE BINDING COMPONENT OF PHOSPHATE ABC TRANSPORTER"/>
    <property type="match status" value="1"/>
</dbReference>
<accession>A0A561T092</accession>
<name>A0A561T092_9PSEU</name>
<keyword evidence="2" id="KW-0812">Transmembrane</keyword>
<keyword evidence="5" id="KW-1185">Reference proteome</keyword>
<reference evidence="4 5" key="1">
    <citation type="submission" date="2019-06" db="EMBL/GenBank/DDBJ databases">
        <title>Sequencing the genomes of 1000 actinobacteria strains.</title>
        <authorList>
            <person name="Klenk H.-P."/>
        </authorList>
    </citation>
    <scope>NUCLEOTIDE SEQUENCE [LARGE SCALE GENOMIC DNA]</scope>
    <source>
        <strain evidence="4 5">DSM 45671</strain>
    </source>
</reference>
<dbReference type="PANTHER" id="PTHR30570:SF1">
    <property type="entry name" value="PHOSPHATE-BINDING PROTEIN PSTS"/>
    <property type="match status" value="1"/>
</dbReference>
<dbReference type="EMBL" id="VIWU01000001">
    <property type="protein sequence ID" value="TWF80524.1"/>
    <property type="molecule type" value="Genomic_DNA"/>
</dbReference>
<evidence type="ECO:0000313" key="5">
    <source>
        <dbReference type="Proteomes" id="UP000321261"/>
    </source>
</evidence>
<dbReference type="InterPro" id="IPR024370">
    <property type="entry name" value="PBP_domain"/>
</dbReference>
<evidence type="ECO:0000256" key="2">
    <source>
        <dbReference type="SAM" id="Phobius"/>
    </source>
</evidence>
<dbReference type="Pfam" id="PF12849">
    <property type="entry name" value="PBP_like_2"/>
    <property type="match status" value="1"/>
</dbReference>
<evidence type="ECO:0000256" key="1">
    <source>
        <dbReference type="ARBA" id="ARBA00022729"/>
    </source>
</evidence>
<dbReference type="Gene3D" id="3.40.190.10">
    <property type="entry name" value="Periplasmic binding protein-like II"/>
    <property type="match status" value="2"/>
</dbReference>
<dbReference type="SUPFAM" id="SSF53850">
    <property type="entry name" value="Periplasmic binding protein-like II"/>
    <property type="match status" value="1"/>
</dbReference>
<feature type="transmembrane region" description="Helical" evidence="2">
    <location>
        <begin position="227"/>
        <end position="249"/>
    </location>
</feature>
<feature type="domain" description="PBP" evidence="3">
    <location>
        <begin position="257"/>
        <end position="505"/>
    </location>
</feature>
<dbReference type="Proteomes" id="UP000321261">
    <property type="component" value="Unassembled WGS sequence"/>
</dbReference>
<dbReference type="AlphaFoldDB" id="A0A561T092"/>
<feature type="transmembrane region" description="Helical" evidence="2">
    <location>
        <begin position="27"/>
        <end position="49"/>
    </location>
</feature>
<keyword evidence="1" id="KW-0732">Signal</keyword>
<evidence type="ECO:0000313" key="4">
    <source>
        <dbReference type="EMBL" id="TWF80524.1"/>
    </source>
</evidence>
<gene>
    <name evidence="4" type="ORF">FHX44_116467</name>
</gene>
<comment type="caution">
    <text evidence="4">The sequence shown here is derived from an EMBL/GenBank/DDBJ whole genome shotgun (WGS) entry which is preliminary data.</text>
</comment>
<keyword evidence="2" id="KW-1133">Transmembrane helix</keyword>
<dbReference type="InterPro" id="IPR050811">
    <property type="entry name" value="Phosphate_ABC_transporter"/>
</dbReference>